<organism evidence="1 2">
    <name type="scientific">Nocardia alba</name>
    <dbReference type="NCBI Taxonomy" id="225051"/>
    <lineage>
        <taxon>Bacteria</taxon>
        <taxon>Bacillati</taxon>
        <taxon>Actinomycetota</taxon>
        <taxon>Actinomycetes</taxon>
        <taxon>Mycobacteriales</taxon>
        <taxon>Nocardiaceae</taxon>
        <taxon>Nocardia</taxon>
    </lineage>
</organism>
<name>A0A4R1G6K7_9NOCA</name>
<evidence type="ECO:0000313" key="1">
    <source>
        <dbReference type="EMBL" id="TCJ99421.1"/>
    </source>
</evidence>
<evidence type="ECO:0000313" key="2">
    <source>
        <dbReference type="Proteomes" id="UP000294856"/>
    </source>
</evidence>
<reference evidence="1 2" key="1">
    <citation type="submission" date="2019-03" db="EMBL/GenBank/DDBJ databases">
        <title>Genomic Encyclopedia of Type Strains, Phase IV (KMG-IV): sequencing the most valuable type-strain genomes for metagenomic binning, comparative biology and taxonomic classification.</title>
        <authorList>
            <person name="Goeker M."/>
        </authorList>
    </citation>
    <scope>NUCLEOTIDE SEQUENCE [LARGE SCALE GENOMIC DNA]</scope>
    <source>
        <strain evidence="1 2">DSM 44684</strain>
    </source>
</reference>
<keyword evidence="2" id="KW-1185">Reference proteome</keyword>
<dbReference type="Proteomes" id="UP000294856">
    <property type="component" value="Unassembled WGS sequence"/>
</dbReference>
<dbReference type="STRING" id="1210063.GCA_001612665_02414"/>
<dbReference type="OrthoDB" id="4542373at2"/>
<dbReference type="AlphaFoldDB" id="A0A4R1G6K7"/>
<protein>
    <submittedName>
        <fullName evidence="1">Uncharacterized protein</fullName>
    </submittedName>
</protein>
<accession>A0A4R1G6K7</accession>
<sequence>MAPDHDADRLSLPVDIDVLIAFAESDGPDADAESAAAGARIAERLLRGDIGSRQGRSATVVDVGARRAAMTVPGWTVQPLAASSESEKPATRTLQKQRDRELGIEFTRSPAGAEQTRISVHSFGARAAAGDIVRVAVRLGAESTELLVVLYADDDGTLTGQVVTKSLTMSEDLEISLLPGTALGGTHTSAVTDAVRCSLTAGRNAWRRVAKGLPVGDPVRAAIVAGLS</sequence>
<gene>
    <name evidence="1" type="ORF">DFR71_0396</name>
</gene>
<comment type="caution">
    <text evidence="1">The sequence shown here is derived from an EMBL/GenBank/DDBJ whole genome shotgun (WGS) entry which is preliminary data.</text>
</comment>
<dbReference type="RefSeq" id="WP_067449321.1">
    <property type="nucleotide sequence ID" value="NZ_SMFR01000001.1"/>
</dbReference>
<dbReference type="EMBL" id="SMFR01000001">
    <property type="protein sequence ID" value="TCJ99421.1"/>
    <property type="molecule type" value="Genomic_DNA"/>
</dbReference>
<proteinExistence type="predicted"/>